<comment type="caution">
    <text evidence="2">The sequence shown here is derived from an EMBL/GenBank/DDBJ whole genome shotgun (WGS) entry which is preliminary data.</text>
</comment>
<evidence type="ECO:0000256" key="1">
    <source>
        <dbReference type="ARBA" id="ARBA00023239"/>
    </source>
</evidence>
<proteinExistence type="predicted"/>
<keyword evidence="1" id="KW-0456">Lyase</keyword>
<organism evidence="2 3">
    <name type="scientific">Claviceps arundinis</name>
    <dbReference type="NCBI Taxonomy" id="1623583"/>
    <lineage>
        <taxon>Eukaryota</taxon>
        <taxon>Fungi</taxon>
        <taxon>Dikarya</taxon>
        <taxon>Ascomycota</taxon>
        <taxon>Pezizomycotina</taxon>
        <taxon>Sordariomycetes</taxon>
        <taxon>Hypocreomycetidae</taxon>
        <taxon>Hypocreales</taxon>
        <taxon>Clavicipitaceae</taxon>
        <taxon>Claviceps</taxon>
    </lineage>
</organism>
<feature type="non-terminal residue" evidence="2">
    <location>
        <position position="1"/>
    </location>
</feature>
<dbReference type="PANTHER" id="PTHR43172">
    <property type="entry name" value="ADENYLOSUCCINATE LYASE"/>
    <property type="match status" value="1"/>
</dbReference>
<dbReference type="Gene3D" id="1.20.200.10">
    <property type="entry name" value="Fumarase/aspartase (Central domain)"/>
    <property type="match status" value="2"/>
</dbReference>
<dbReference type="Proteomes" id="UP000742024">
    <property type="component" value="Unassembled WGS sequence"/>
</dbReference>
<dbReference type="PANTHER" id="PTHR43172:SF1">
    <property type="entry name" value="ADENYLOSUCCINATE LYASE"/>
    <property type="match status" value="1"/>
</dbReference>
<dbReference type="SUPFAM" id="SSF48557">
    <property type="entry name" value="L-aspartase-like"/>
    <property type="match status" value="1"/>
</dbReference>
<dbReference type="EMBL" id="SRPR01000897">
    <property type="protein sequence ID" value="KAG5950172.1"/>
    <property type="molecule type" value="Genomic_DNA"/>
</dbReference>
<keyword evidence="3" id="KW-1185">Reference proteome</keyword>
<protein>
    <submittedName>
        <fullName evidence="2">Uncharacterized protein</fullName>
    </submittedName>
</protein>
<reference evidence="2 3" key="1">
    <citation type="journal article" date="2020" name="bioRxiv">
        <title>Whole genome comparisons of ergot fungi reveals the divergence and evolution of species within the genus Claviceps are the result of varying mechanisms driving genome evolution and host range expansion.</title>
        <authorList>
            <person name="Wyka S.A."/>
            <person name="Mondo S.J."/>
            <person name="Liu M."/>
            <person name="Dettman J."/>
            <person name="Nalam V."/>
            <person name="Broders K.D."/>
        </authorList>
    </citation>
    <scope>NUCLEOTIDE SEQUENCE [LARGE SCALE GENOMIC DNA]</scope>
    <source>
        <strain evidence="2 3">LM583</strain>
    </source>
</reference>
<name>A0ABQ7P1C0_9HYPO</name>
<accession>A0ABQ7P1C0</accession>
<dbReference type="InterPro" id="IPR008948">
    <property type="entry name" value="L-Aspartase-like"/>
</dbReference>
<evidence type="ECO:0000313" key="3">
    <source>
        <dbReference type="Proteomes" id="UP000742024"/>
    </source>
</evidence>
<sequence>PITVGRRAAQWAQDLMMDLEAIEAVRSGLRFRGAQVANAVAGLAASAHKICSDIRLLASNKEIEEPKEASQIGSSGKSHRTLIIFRVSSVIMYEGMQ</sequence>
<evidence type="ECO:0000313" key="2">
    <source>
        <dbReference type="EMBL" id="KAG5950172.1"/>
    </source>
</evidence>
<gene>
    <name evidence="2" type="ORF">E4U57_007956</name>
</gene>